<dbReference type="Proteomes" id="UP000067625">
    <property type="component" value="Chromosome"/>
</dbReference>
<dbReference type="InterPro" id="IPR036188">
    <property type="entry name" value="FAD/NAD-bd_sf"/>
</dbReference>
<dbReference type="STRING" id="1441095.AM592_19890"/>
<dbReference type="PATRIC" id="fig|1441095.3.peg.4398"/>
<sequence>MNSFDTDVLIVGAGPTGLTLANELARHDISFKIIDSAITTSQTTKALGIMPRTLELYEKTGIAEEMVEKGLDTPAFNVMNKDHKLIYFDFNKQCNSPFPFVLMLPQNKTEEILYNYLMKQNYDVEWETKLLEIEQDANGTTVIVQKGIEKTANIRTKYIVGCDGAHSTVRHQLGLNFEGVTIQQNFSLVDLKVEWKLPYNESYAFVDRGKFIAFFPMKDGKHRILMTSDIGAKEHSEVSIEEIEQMIHAVGPTNTSVSSVLWTSRFLVNQRMVKQARLGRVFLAGDAAHIHSPVGAQGMNTGIQDAYNLSWKLALVLKNYSPDTLLDTYTTEREPVWGNLLSGTERFTRILLQKSRLVNQVRKTIAPVITSSRFINQKFIDALSQTGIHYRHSPIVNGEEYGSKVFNKGNWLQPGDRVPDEIIGNGQRLHHLLTTTKHVLFVFTQDYETFKKIKENVESYPIQVFQIGIERDCAIQQNYLCDSKGQIYSKYGFASKEGMLVIRPDGYIGFKCVELNINLLKKHLQIIFN</sequence>
<reference evidence="6" key="1">
    <citation type="submission" date="2015-08" db="EMBL/GenBank/DDBJ databases">
        <title>Genome sequencing project for genomic taxonomy and phylogenomics of Bacillus-like bacteria.</title>
        <authorList>
            <person name="Liu B."/>
            <person name="Wang J."/>
            <person name="Zhu Y."/>
            <person name="Liu G."/>
            <person name="Chen Q."/>
            <person name="Chen Z."/>
            <person name="Lan J."/>
            <person name="Che J."/>
            <person name="Ge C."/>
            <person name="Shi H."/>
            <person name="Pan Z."/>
            <person name="Liu X."/>
        </authorList>
    </citation>
    <scope>NUCLEOTIDE SEQUENCE [LARGE SCALE GENOMIC DNA]</scope>
    <source>
        <strain evidence="6">FJAT-4402</strain>
    </source>
</reference>
<dbReference type="EMBL" id="CP012600">
    <property type="protein sequence ID" value="ALC83540.1"/>
    <property type="molecule type" value="Genomic_DNA"/>
</dbReference>
<dbReference type="OrthoDB" id="9766816at2"/>
<reference evidence="5 6" key="2">
    <citation type="journal article" date="2016" name="Int. J. Syst. Evol. Microbiol.">
        <title>Bacillus gobiensis sp. nov., isolated from a soil sample.</title>
        <authorList>
            <person name="Liu B."/>
            <person name="Liu G.H."/>
            <person name="Cetin S."/>
            <person name="Schumann P."/>
            <person name="Pan Z.Z."/>
            <person name="Chen Q.Q."/>
        </authorList>
    </citation>
    <scope>NUCLEOTIDE SEQUENCE [LARGE SCALE GENOMIC DNA]</scope>
    <source>
        <strain evidence="5 6">FJAT-4402</strain>
    </source>
</reference>
<accession>A0A0M4GC99</accession>
<comment type="cofactor">
    <cofactor evidence="1">
        <name>FAD</name>
        <dbReference type="ChEBI" id="CHEBI:57692"/>
    </cofactor>
</comment>
<evidence type="ECO:0000259" key="4">
    <source>
        <dbReference type="Pfam" id="PF01494"/>
    </source>
</evidence>
<dbReference type="Pfam" id="PF01494">
    <property type="entry name" value="FAD_binding_3"/>
    <property type="match status" value="1"/>
</dbReference>
<evidence type="ECO:0000313" key="5">
    <source>
        <dbReference type="EMBL" id="ALC83540.1"/>
    </source>
</evidence>
<dbReference type="Gene3D" id="3.50.50.60">
    <property type="entry name" value="FAD/NAD(P)-binding domain"/>
    <property type="match status" value="1"/>
</dbReference>
<evidence type="ECO:0000313" key="6">
    <source>
        <dbReference type="Proteomes" id="UP000067625"/>
    </source>
</evidence>
<proteinExistence type="predicted"/>
<dbReference type="InterPro" id="IPR050641">
    <property type="entry name" value="RIFMO-like"/>
</dbReference>
<keyword evidence="2" id="KW-0285">Flavoprotein</keyword>
<dbReference type="Gene3D" id="3.40.30.120">
    <property type="match status" value="1"/>
</dbReference>
<dbReference type="GO" id="GO:0016709">
    <property type="term" value="F:oxidoreductase activity, acting on paired donors, with incorporation or reduction of molecular oxygen, NAD(P)H as one donor, and incorporation of one atom of oxygen"/>
    <property type="evidence" value="ECO:0007669"/>
    <property type="project" value="UniProtKB-ARBA"/>
</dbReference>
<dbReference type="SUPFAM" id="SSF51905">
    <property type="entry name" value="FAD/NAD(P)-binding domain"/>
    <property type="match status" value="1"/>
</dbReference>
<keyword evidence="6" id="KW-1185">Reference proteome</keyword>
<evidence type="ECO:0000256" key="1">
    <source>
        <dbReference type="ARBA" id="ARBA00001974"/>
    </source>
</evidence>
<evidence type="ECO:0000256" key="3">
    <source>
        <dbReference type="ARBA" id="ARBA00022827"/>
    </source>
</evidence>
<dbReference type="GO" id="GO:0071949">
    <property type="term" value="F:FAD binding"/>
    <property type="evidence" value="ECO:0007669"/>
    <property type="project" value="InterPro"/>
</dbReference>
<dbReference type="PANTHER" id="PTHR43004:SF19">
    <property type="entry name" value="BINDING MONOOXYGENASE, PUTATIVE (JCVI)-RELATED"/>
    <property type="match status" value="1"/>
</dbReference>
<dbReference type="Gene3D" id="3.30.70.2450">
    <property type="match status" value="1"/>
</dbReference>
<feature type="domain" description="FAD-binding" evidence="4">
    <location>
        <begin position="5"/>
        <end position="338"/>
    </location>
</feature>
<evidence type="ECO:0000256" key="2">
    <source>
        <dbReference type="ARBA" id="ARBA00022630"/>
    </source>
</evidence>
<dbReference type="PRINTS" id="PR00420">
    <property type="entry name" value="RNGMNOXGNASE"/>
</dbReference>
<dbReference type="RefSeq" id="WP_053605392.1">
    <property type="nucleotide sequence ID" value="NZ_CP012600.1"/>
</dbReference>
<dbReference type="AlphaFoldDB" id="A0A0M4GC99"/>
<protein>
    <recommendedName>
        <fullName evidence="4">FAD-binding domain-containing protein</fullName>
    </recommendedName>
</protein>
<keyword evidence="3" id="KW-0274">FAD</keyword>
<dbReference type="InterPro" id="IPR002938">
    <property type="entry name" value="FAD-bd"/>
</dbReference>
<organism evidence="5 6">
    <name type="scientific">Bacillus gobiensis</name>
    <dbReference type="NCBI Taxonomy" id="1441095"/>
    <lineage>
        <taxon>Bacteria</taxon>
        <taxon>Bacillati</taxon>
        <taxon>Bacillota</taxon>
        <taxon>Bacilli</taxon>
        <taxon>Bacillales</taxon>
        <taxon>Bacillaceae</taxon>
        <taxon>Bacillus</taxon>
    </lineage>
</organism>
<gene>
    <name evidence="5" type="ORF">AM592_19890</name>
</gene>
<dbReference type="PANTHER" id="PTHR43004">
    <property type="entry name" value="TRK SYSTEM POTASSIUM UPTAKE PROTEIN"/>
    <property type="match status" value="1"/>
</dbReference>
<name>A0A0M4GC99_9BACI</name>